<accession>A0ABU0JU36</accession>
<gene>
    <name evidence="2" type="ORF">QOZ93_002364</name>
</gene>
<dbReference type="EMBL" id="JAUSWN010000023">
    <property type="protein sequence ID" value="MDQ0480616.1"/>
    <property type="molecule type" value="Genomic_DNA"/>
</dbReference>
<dbReference type="InterPro" id="IPR025272">
    <property type="entry name" value="SocA_Panacea"/>
</dbReference>
<dbReference type="SUPFAM" id="SSF47413">
    <property type="entry name" value="lambda repressor-like DNA-binding domains"/>
    <property type="match status" value="1"/>
</dbReference>
<evidence type="ECO:0000259" key="1">
    <source>
        <dbReference type="PROSITE" id="PS50943"/>
    </source>
</evidence>
<dbReference type="PROSITE" id="PS50943">
    <property type="entry name" value="HTH_CROC1"/>
    <property type="match status" value="1"/>
</dbReference>
<dbReference type="Gene3D" id="1.10.260.40">
    <property type="entry name" value="lambda repressor-like DNA-binding domains"/>
    <property type="match status" value="1"/>
</dbReference>
<proteinExistence type="predicted"/>
<comment type="caution">
    <text evidence="2">The sequence shown here is derived from an EMBL/GenBank/DDBJ whole genome shotgun (WGS) entry which is preliminary data.</text>
</comment>
<dbReference type="Proteomes" id="UP001224418">
    <property type="component" value="Unassembled WGS sequence"/>
</dbReference>
<dbReference type="Pfam" id="PF13274">
    <property type="entry name" value="SocA_Panacea"/>
    <property type="match status" value="1"/>
</dbReference>
<keyword evidence="3" id="KW-1185">Reference proteome</keyword>
<dbReference type="NCBIfam" id="TIGR03830">
    <property type="entry name" value="CxxCG_CxxCG_HTH"/>
    <property type="match status" value="1"/>
</dbReference>
<name>A0ABU0JU36_HATLI</name>
<dbReference type="CDD" id="cd00093">
    <property type="entry name" value="HTH_XRE"/>
    <property type="match status" value="1"/>
</dbReference>
<protein>
    <submittedName>
        <fullName evidence="2">Zinc finger/helix-turn-helix YgiT family protein</fullName>
    </submittedName>
</protein>
<evidence type="ECO:0000313" key="2">
    <source>
        <dbReference type="EMBL" id="MDQ0480616.1"/>
    </source>
</evidence>
<reference evidence="2 3" key="1">
    <citation type="submission" date="2023-07" db="EMBL/GenBank/DDBJ databases">
        <title>Genomic Encyclopedia of Type Strains, Phase IV (KMG-IV): sequencing the most valuable type-strain genomes for metagenomic binning, comparative biology and taxonomic classification.</title>
        <authorList>
            <person name="Goeker M."/>
        </authorList>
    </citation>
    <scope>NUCLEOTIDE SEQUENCE [LARGE SCALE GENOMIC DNA]</scope>
    <source>
        <strain evidence="2 3">DSM 1400</strain>
    </source>
</reference>
<feature type="domain" description="HTH cro/C1-type" evidence="1">
    <location>
        <begin position="82"/>
        <end position="112"/>
    </location>
</feature>
<sequence length="344" mass="40777">MILKENEIYYDCPFCDEEHVIQIKTEKSKVIIKDKQIEYEKTIYYCPIEDESFVSSKLMDENLLKARDQYKRSEGLLTSEEIKKIRELYELTQKEFSNLLGWGDVTVQRYEKKLIQDSTYDDMLRLTLVDPAYCLSMLEKHKDKFSNDRFIQIKNKIKQVIKSKGNLYLKTKEIKNCYIDFDEQSDLNGYKMLDLKKVNSVMGYFANYIKPLYKVKLMKLLWYTDALFYKKHGRAMTGLVYQHLPLGAVPIAYNEILTLPSIKVVEEFFEDYVAYKICSKEQIAISDFTLEELSVLEKVTLFFKDFKTKEIVEYMHDEVAYVKTNADDIIPYSLSKQIKEFKEN</sequence>
<evidence type="ECO:0000313" key="3">
    <source>
        <dbReference type="Proteomes" id="UP001224418"/>
    </source>
</evidence>
<dbReference type="RefSeq" id="WP_307356686.1">
    <property type="nucleotide sequence ID" value="NZ_BAAACJ010000004.1"/>
</dbReference>
<dbReference type="InterPro" id="IPR010982">
    <property type="entry name" value="Lambda_DNA-bd_dom_sf"/>
</dbReference>
<dbReference type="InterPro" id="IPR001387">
    <property type="entry name" value="Cro/C1-type_HTH"/>
</dbReference>
<dbReference type="InterPro" id="IPR022452">
    <property type="entry name" value="MqsA"/>
</dbReference>
<organism evidence="2 3">
    <name type="scientific">Hathewaya limosa</name>
    <name type="common">Clostridium limosum</name>
    <dbReference type="NCBI Taxonomy" id="1536"/>
    <lineage>
        <taxon>Bacteria</taxon>
        <taxon>Bacillati</taxon>
        <taxon>Bacillota</taxon>
        <taxon>Clostridia</taxon>
        <taxon>Eubacteriales</taxon>
        <taxon>Clostridiaceae</taxon>
        <taxon>Hathewaya</taxon>
    </lineage>
</organism>